<dbReference type="InterPro" id="IPR002139">
    <property type="entry name" value="Ribo/fructo_kinase"/>
</dbReference>
<dbReference type="InterPro" id="IPR011611">
    <property type="entry name" value="PfkB_dom"/>
</dbReference>
<evidence type="ECO:0000256" key="4">
    <source>
        <dbReference type="RuleBase" id="RU003704"/>
    </source>
</evidence>
<evidence type="ECO:0000313" key="7">
    <source>
        <dbReference type="Proteomes" id="UP000823631"/>
    </source>
</evidence>
<dbReference type="AlphaFoldDB" id="A0A9D9DC86"/>
<dbReference type="GO" id="GO:0016301">
    <property type="term" value="F:kinase activity"/>
    <property type="evidence" value="ECO:0007669"/>
    <property type="project" value="UniProtKB-KW"/>
</dbReference>
<name>A0A9D9DC86_9GAMM</name>
<dbReference type="PROSITE" id="PS00584">
    <property type="entry name" value="PFKB_KINASES_2"/>
    <property type="match status" value="1"/>
</dbReference>
<evidence type="ECO:0000256" key="1">
    <source>
        <dbReference type="ARBA" id="ARBA00010688"/>
    </source>
</evidence>
<dbReference type="SUPFAM" id="SSF53613">
    <property type="entry name" value="Ribokinase-like"/>
    <property type="match status" value="1"/>
</dbReference>
<dbReference type="InterPro" id="IPR029056">
    <property type="entry name" value="Ribokinase-like"/>
</dbReference>
<protein>
    <recommendedName>
        <fullName evidence="5">Carbohydrate kinase PfkB domain-containing protein</fullName>
    </recommendedName>
</protein>
<evidence type="ECO:0000313" key="6">
    <source>
        <dbReference type="EMBL" id="MBO8415758.1"/>
    </source>
</evidence>
<keyword evidence="2 4" id="KW-0808">Transferase</keyword>
<dbReference type="Gene3D" id="3.40.1190.20">
    <property type="match status" value="1"/>
</dbReference>
<proteinExistence type="inferred from homology"/>
<dbReference type="Pfam" id="PF00294">
    <property type="entry name" value="PfkB"/>
    <property type="match status" value="1"/>
</dbReference>
<dbReference type="InterPro" id="IPR002173">
    <property type="entry name" value="Carboh/pur_kinase_PfkB_CS"/>
</dbReference>
<keyword evidence="3 4" id="KW-0418">Kinase</keyword>
<dbReference type="PANTHER" id="PTHR10584:SF166">
    <property type="entry name" value="RIBOKINASE"/>
    <property type="match status" value="1"/>
</dbReference>
<dbReference type="PANTHER" id="PTHR10584">
    <property type="entry name" value="SUGAR KINASE"/>
    <property type="match status" value="1"/>
</dbReference>
<dbReference type="GO" id="GO:0005829">
    <property type="term" value="C:cytosol"/>
    <property type="evidence" value="ECO:0007669"/>
    <property type="project" value="TreeGrafter"/>
</dbReference>
<evidence type="ECO:0000256" key="3">
    <source>
        <dbReference type="ARBA" id="ARBA00022777"/>
    </source>
</evidence>
<feature type="domain" description="Carbohydrate kinase PfkB" evidence="5">
    <location>
        <begin position="17"/>
        <end position="301"/>
    </location>
</feature>
<evidence type="ECO:0000259" key="5">
    <source>
        <dbReference type="Pfam" id="PF00294"/>
    </source>
</evidence>
<gene>
    <name evidence="6" type="ORF">IAB19_05205</name>
</gene>
<dbReference type="PRINTS" id="PR00990">
    <property type="entry name" value="RIBOKINASE"/>
</dbReference>
<comment type="caution">
    <text evidence="6">The sequence shown here is derived from an EMBL/GenBank/DDBJ whole genome shotgun (WGS) entry which is preliminary data.</text>
</comment>
<sequence length="317" mass="33750">MRKLDEILNSLRPQKRALILGSIFVDLLINCPQLPKSGADSTAKFERGAVGGCAFNCADVLLKLGLPFDNLLPLGHGFIADFAAKELARRNFKAQVVDTAQDNGFCITFIEKSGERSFVTMPGLELNFKEQWFDALPLEKTDLVYLSGYQCEGSGIFEILKALQRLPYSARIVFDPGPRTGFIAPEVYKGLEQFKLIYALNAEEAMLKSGASSPQEAAAALSASCSQPAVVTEGARGAWLSQQGQTTLIPGFKIKLADTVGSGDAHSGGLMAGLICGLPLEECVLIANATAAAVSAQQGAACALGKKELLELLAGQY</sequence>
<reference evidence="6" key="2">
    <citation type="journal article" date="2021" name="PeerJ">
        <title>Extensive microbial diversity within the chicken gut microbiome revealed by metagenomics and culture.</title>
        <authorList>
            <person name="Gilroy R."/>
            <person name="Ravi A."/>
            <person name="Getino M."/>
            <person name="Pursley I."/>
            <person name="Horton D.L."/>
            <person name="Alikhan N.F."/>
            <person name="Baker D."/>
            <person name="Gharbi K."/>
            <person name="Hall N."/>
            <person name="Watson M."/>
            <person name="Adriaenssens E.M."/>
            <person name="Foster-Nyarko E."/>
            <person name="Jarju S."/>
            <person name="Secka A."/>
            <person name="Antonio M."/>
            <person name="Oren A."/>
            <person name="Chaudhuri R.R."/>
            <person name="La Ragione R."/>
            <person name="Hildebrand F."/>
            <person name="Pallen M.J."/>
        </authorList>
    </citation>
    <scope>NUCLEOTIDE SEQUENCE</scope>
    <source>
        <strain evidence="6">17213</strain>
    </source>
</reference>
<dbReference type="GO" id="GO:0006796">
    <property type="term" value="P:phosphate-containing compound metabolic process"/>
    <property type="evidence" value="ECO:0007669"/>
    <property type="project" value="UniProtKB-ARBA"/>
</dbReference>
<dbReference type="EMBL" id="JADINH010000111">
    <property type="protein sequence ID" value="MBO8415758.1"/>
    <property type="molecule type" value="Genomic_DNA"/>
</dbReference>
<organism evidence="6 7">
    <name type="scientific">Candidatus Avisuccinivibrio stercorigallinarum</name>
    <dbReference type="NCBI Taxonomy" id="2840704"/>
    <lineage>
        <taxon>Bacteria</taxon>
        <taxon>Pseudomonadati</taxon>
        <taxon>Pseudomonadota</taxon>
        <taxon>Gammaproteobacteria</taxon>
        <taxon>Aeromonadales</taxon>
        <taxon>Succinivibrionaceae</taxon>
        <taxon>Succinivibrionaceae incertae sedis</taxon>
        <taxon>Candidatus Avisuccinivibrio</taxon>
    </lineage>
</organism>
<evidence type="ECO:0000256" key="2">
    <source>
        <dbReference type="ARBA" id="ARBA00022679"/>
    </source>
</evidence>
<dbReference type="Proteomes" id="UP000823631">
    <property type="component" value="Unassembled WGS sequence"/>
</dbReference>
<accession>A0A9D9DC86</accession>
<comment type="similarity">
    <text evidence="1 4">Belongs to the carbohydrate kinase PfkB family.</text>
</comment>
<reference evidence="6" key="1">
    <citation type="submission" date="2020-10" db="EMBL/GenBank/DDBJ databases">
        <authorList>
            <person name="Gilroy R."/>
        </authorList>
    </citation>
    <scope>NUCLEOTIDE SEQUENCE</scope>
    <source>
        <strain evidence="6">17213</strain>
    </source>
</reference>